<evidence type="ECO:0000256" key="1">
    <source>
        <dbReference type="SAM" id="MobiDB-lite"/>
    </source>
</evidence>
<proteinExistence type="predicted"/>
<organism evidence="2 3">
    <name type="scientific">Pendulispora albinea</name>
    <dbReference type="NCBI Taxonomy" id="2741071"/>
    <lineage>
        <taxon>Bacteria</taxon>
        <taxon>Pseudomonadati</taxon>
        <taxon>Myxococcota</taxon>
        <taxon>Myxococcia</taxon>
        <taxon>Myxococcales</taxon>
        <taxon>Sorangiineae</taxon>
        <taxon>Pendulisporaceae</taxon>
        <taxon>Pendulispora</taxon>
    </lineage>
</organism>
<feature type="compositionally biased region" description="Low complexity" evidence="1">
    <location>
        <begin position="88"/>
        <end position="102"/>
    </location>
</feature>
<gene>
    <name evidence="2" type="ORF">LZC94_10035</name>
</gene>
<evidence type="ECO:0000313" key="3">
    <source>
        <dbReference type="Proteomes" id="UP001370348"/>
    </source>
</evidence>
<feature type="region of interest" description="Disordered" evidence="1">
    <location>
        <begin position="82"/>
        <end position="102"/>
    </location>
</feature>
<protein>
    <recommendedName>
        <fullName evidence="4">OmpR/PhoB-type domain-containing protein</fullName>
    </recommendedName>
</protein>
<name>A0ABZ2M2Y8_9BACT</name>
<evidence type="ECO:0008006" key="4">
    <source>
        <dbReference type="Google" id="ProtNLM"/>
    </source>
</evidence>
<reference evidence="2 3" key="1">
    <citation type="submission" date="2021-12" db="EMBL/GenBank/DDBJ databases">
        <title>Discovery of the Pendulisporaceae a myxobacterial family with distinct sporulation behavior and unique specialized metabolism.</title>
        <authorList>
            <person name="Garcia R."/>
            <person name="Popoff A."/>
            <person name="Bader C.D."/>
            <person name="Loehr J."/>
            <person name="Walesch S."/>
            <person name="Walt C."/>
            <person name="Boldt J."/>
            <person name="Bunk B."/>
            <person name="Haeckl F.J.F.P.J."/>
            <person name="Gunesch A.P."/>
            <person name="Birkelbach J."/>
            <person name="Nuebel U."/>
            <person name="Pietschmann T."/>
            <person name="Bach T."/>
            <person name="Mueller R."/>
        </authorList>
    </citation>
    <scope>NUCLEOTIDE SEQUENCE [LARGE SCALE GENOMIC DNA]</scope>
    <source>
        <strain evidence="2 3">MSr11954</strain>
    </source>
</reference>
<accession>A0ABZ2M2Y8</accession>
<dbReference type="EMBL" id="CP089984">
    <property type="protein sequence ID" value="WXB17599.1"/>
    <property type="molecule type" value="Genomic_DNA"/>
</dbReference>
<dbReference type="RefSeq" id="WP_394827233.1">
    <property type="nucleotide sequence ID" value="NZ_CP089984.1"/>
</dbReference>
<dbReference type="Proteomes" id="UP001370348">
    <property type="component" value="Chromosome"/>
</dbReference>
<keyword evidence="3" id="KW-1185">Reference proteome</keyword>
<evidence type="ECO:0000313" key="2">
    <source>
        <dbReference type="EMBL" id="WXB17599.1"/>
    </source>
</evidence>
<sequence length="272" mass="28912">MAPRVRKGAETLPGAPIEMEASSHLPWGCGDAIRLPRSPSTEEIIVIIPDRRTFVVAGARCPGELAAAADILLRAARVVSGERETDGDAGAKTSAASAAEGGATEVAERDLAHLAVALRYLVGRAALDEGPPTPQLGTGPPTFRVDAGGTFFVLPNGTKVSCHARAIVQRLLRVLTEGRLHSPGVPLSANTLVQAGWPDEKILSWAAKNRLRVALSWLRKRGWGSSLITQSNGYFFDPNVTIEIISDDAMGIHPSRRANVLSNDLLRAGPRK</sequence>